<keyword evidence="2" id="KW-1185">Reference proteome</keyword>
<gene>
    <name evidence="1" type="ORF">L6164_018752</name>
</gene>
<protein>
    <submittedName>
        <fullName evidence="1">Uncharacterized protein</fullName>
    </submittedName>
</protein>
<dbReference type="EMBL" id="CM039432">
    <property type="protein sequence ID" value="KAI4334009.1"/>
    <property type="molecule type" value="Genomic_DNA"/>
</dbReference>
<organism evidence="1 2">
    <name type="scientific">Bauhinia variegata</name>
    <name type="common">Purple orchid tree</name>
    <name type="synonym">Phanera variegata</name>
    <dbReference type="NCBI Taxonomy" id="167791"/>
    <lineage>
        <taxon>Eukaryota</taxon>
        <taxon>Viridiplantae</taxon>
        <taxon>Streptophyta</taxon>
        <taxon>Embryophyta</taxon>
        <taxon>Tracheophyta</taxon>
        <taxon>Spermatophyta</taxon>
        <taxon>Magnoliopsida</taxon>
        <taxon>eudicotyledons</taxon>
        <taxon>Gunneridae</taxon>
        <taxon>Pentapetalae</taxon>
        <taxon>rosids</taxon>
        <taxon>fabids</taxon>
        <taxon>Fabales</taxon>
        <taxon>Fabaceae</taxon>
        <taxon>Cercidoideae</taxon>
        <taxon>Cercideae</taxon>
        <taxon>Bauhiniinae</taxon>
        <taxon>Bauhinia</taxon>
    </lineage>
</organism>
<reference evidence="1 2" key="1">
    <citation type="journal article" date="2022" name="DNA Res.">
        <title>Chromosomal-level genome assembly of the orchid tree Bauhinia variegata (Leguminosae; Cercidoideae) supports the allotetraploid origin hypothesis of Bauhinia.</title>
        <authorList>
            <person name="Zhong Y."/>
            <person name="Chen Y."/>
            <person name="Zheng D."/>
            <person name="Pang J."/>
            <person name="Liu Y."/>
            <person name="Luo S."/>
            <person name="Meng S."/>
            <person name="Qian L."/>
            <person name="Wei D."/>
            <person name="Dai S."/>
            <person name="Zhou R."/>
        </authorList>
    </citation>
    <scope>NUCLEOTIDE SEQUENCE [LARGE SCALE GENOMIC DNA]</scope>
    <source>
        <strain evidence="1">BV-YZ2020</strain>
    </source>
</reference>
<evidence type="ECO:0000313" key="2">
    <source>
        <dbReference type="Proteomes" id="UP000828941"/>
    </source>
</evidence>
<name>A0ACB9NE70_BAUVA</name>
<evidence type="ECO:0000313" key="1">
    <source>
        <dbReference type="EMBL" id="KAI4334009.1"/>
    </source>
</evidence>
<sequence length="117" mass="13331">MSYHANLKCHKTPHLTTSKPLNPSSHDICFAPPAHTLNPITKLFLSLSIVRLLSFSTRSLVAILGEACSRRSLSWWFSGSSYKVHYLEDILVLFWIFRRIFLGPLSDFPPISRGILF</sequence>
<proteinExistence type="predicted"/>
<dbReference type="Proteomes" id="UP000828941">
    <property type="component" value="Chromosome 7"/>
</dbReference>
<accession>A0ACB9NE70</accession>
<comment type="caution">
    <text evidence="1">The sequence shown here is derived from an EMBL/GenBank/DDBJ whole genome shotgun (WGS) entry which is preliminary data.</text>
</comment>